<comment type="caution">
    <text evidence="3">The sequence shown here is derived from an EMBL/GenBank/DDBJ whole genome shotgun (WGS) entry which is preliminary data.</text>
</comment>
<dbReference type="EMBL" id="JACTNZ010000008">
    <property type="protein sequence ID" value="KAG5536817.1"/>
    <property type="molecule type" value="Genomic_DNA"/>
</dbReference>
<accession>A0AAV6J6W5</accession>
<dbReference type="PANTHER" id="PTHR31713">
    <property type="entry name" value="OS02G0177800 PROTEIN"/>
    <property type="match status" value="1"/>
</dbReference>
<dbReference type="InterPro" id="IPR036457">
    <property type="entry name" value="PPM-type-like_dom_sf"/>
</dbReference>
<organism evidence="3 4">
    <name type="scientific">Rhododendron griersonianum</name>
    <dbReference type="NCBI Taxonomy" id="479676"/>
    <lineage>
        <taxon>Eukaryota</taxon>
        <taxon>Viridiplantae</taxon>
        <taxon>Streptophyta</taxon>
        <taxon>Embryophyta</taxon>
        <taxon>Tracheophyta</taxon>
        <taxon>Spermatophyta</taxon>
        <taxon>Magnoliopsida</taxon>
        <taxon>eudicotyledons</taxon>
        <taxon>Gunneridae</taxon>
        <taxon>Pentapetalae</taxon>
        <taxon>asterids</taxon>
        <taxon>Ericales</taxon>
        <taxon>Ericaceae</taxon>
        <taxon>Ericoideae</taxon>
        <taxon>Rhodoreae</taxon>
        <taxon>Rhododendron</taxon>
    </lineage>
</organism>
<dbReference type="PANTHER" id="PTHR31713:SF14">
    <property type="entry name" value="CALMODULIN-BINDING PROTEIN 60 A"/>
    <property type="match status" value="1"/>
</dbReference>
<feature type="domain" description="PPM-type phosphatase" evidence="2">
    <location>
        <begin position="1056"/>
        <end position="1263"/>
    </location>
</feature>
<dbReference type="InterPro" id="IPR012416">
    <property type="entry name" value="CBP60"/>
</dbReference>
<proteinExistence type="predicted"/>
<feature type="region of interest" description="Disordered" evidence="1">
    <location>
        <begin position="343"/>
        <end position="365"/>
    </location>
</feature>
<gene>
    <name evidence="3" type="ORF">RHGRI_024297</name>
</gene>
<dbReference type="GO" id="GO:0005634">
    <property type="term" value="C:nucleus"/>
    <property type="evidence" value="ECO:0007669"/>
    <property type="project" value="TreeGrafter"/>
</dbReference>
<dbReference type="GO" id="GO:0080142">
    <property type="term" value="P:regulation of salicylic acid biosynthetic process"/>
    <property type="evidence" value="ECO:0007669"/>
    <property type="project" value="TreeGrafter"/>
</dbReference>
<dbReference type="AlphaFoldDB" id="A0AAV6J6W5"/>
<dbReference type="Gene3D" id="3.60.40.10">
    <property type="entry name" value="PPM-type phosphatase domain"/>
    <property type="match status" value="1"/>
</dbReference>
<dbReference type="InterPro" id="IPR046831">
    <property type="entry name" value="Calmodulin_bind_N"/>
</dbReference>
<evidence type="ECO:0000313" key="4">
    <source>
        <dbReference type="Proteomes" id="UP000823749"/>
    </source>
</evidence>
<dbReference type="Pfam" id="PF07887">
    <property type="entry name" value="Calmodulin_bind"/>
    <property type="match status" value="1"/>
</dbReference>
<dbReference type="GO" id="GO:0043565">
    <property type="term" value="F:sequence-specific DNA binding"/>
    <property type="evidence" value="ECO:0007669"/>
    <property type="project" value="TreeGrafter"/>
</dbReference>
<dbReference type="Pfam" id="PF00481">
    <property type="entry name" value="PP2C"/>
    <property type="match status" value="1"/>
</dbReference>
<name>A0AAV6J6W5_9ERIC</name>
<reference evidence="3" key="1">
    <citation type="submission" date="2020-08" db="EMBL/GenBank/DDBJ databases">
        <title>Plant Genome Project.</title>
        <authorList>
            <person name="Zhang R.-G."/>
        </authorList>
    </citation>
    <scope>NUCLEOTIDE SEQUENCE</scope>
    <source>
        <strain evidence="3">WSP0</strain>
        <tissue evidence="3">Leaf</tissue>
    </source>
</reference>
<protein>
    <recommendedName>
        <fullName evidence="2">PPM-type phosphatase domain-containing protein</fullName>
    </recommendedName>
</protein>
<evidence type="ECO:0000259" key="2">
    <source>
        <dbReference type="PROSITE" id="PS51746"/>
    </source>
</evidence>
<dbReference type="PROSITE" id="PS51746">
    <property type="entry name" value="PPM_2"/>
    <property type="match status" value="1"/>
</dbReference>
<dbReference type="GO" id="GO:0005516">
    <property type="term" value="F:calmodulin binding"/>
    <property type="evidence" value="ECO:0007669"/>
    <property type="project" value="InterPro"/>
</dbReference>
<evidence type="ECO:0000256" key="1">
    <source>
        <dbReference type="SAM" id="MobiDB-lite"/>
    </source>
</evidence>
<keyword evidence="4" id="KW-1185">Reference proteome</keyword>
<dbReference type="SUPFAM" id="SSF81606">
    <property type="entry name" value="PP2C-like"/>
    <property type="match status" value="1"/>
</dbReference>
<dbReference type="SMART" id="SM00332">
    <property type="entry name" value="PP2Cc"/>
    <property type="match status" value="1"/>
</dbReference>
<dbReference type="CDD" id="cd00143">
    <property type="entry name" value="PP2Cc"/>
    <property type="match status" value="1"/>
</dbReference>
<dbReference type="Pfam" id="PF20451">
    <property type="entry name" value="Calmod_bind_M"/>
    <property type="match status" value="1"/>
</dbReference>
<evidence type="ECO:0000313" key="3">
    <source>
        <dbReference type="EMBL" id="KAG5536817.1"/>
    </source>
</evidence>
<sequence>MSLVLVNGLVSEIMKLQPELGSAEPELEGLICGVINKEVELPLAKQMQLRNEKWDSGNDTYLSKSRSLQLQFLHKLSLPVLTGTKIKGEKNTSIGIALYDVLTGQVVNSGPEASTKVEIVVLEKDFNGYEGDSWSLEEFNSKIVREREGGKTLLTGDAYLTLKAGTGFVGDIYFRHTKCWMRRNEFRLGARTVDGALGLRVREAKTDSFTVEDRRGKLYQKNHPPSLSDAVWRLEKIGKDGTYHIRLSKENINTVKDFVTLLNTNPQRLKQIVVMPPKIWDITVNHAQTCVLDKRAYLYCSPTSQPKTAVVFNVATTDKLVVSAFQQWEQVVSVDDVASLMASSQQPTNAHHHPSTSTTLESSNGGCNFETSDTFDNHSTDVSSLGGASTLDDFSSLGFENLDNIGGVDLEPVGQDITDEYLNLDGFGDLPNVLYQSNPVSTGIFDGHAILASHNLPKFDNPQLDVSSHEIMSSPYDVDFLCDYESHSIDDISNRYEQTLTFASPDASSSLCDTDSMIQAFSKCDQLQISDNHYSLQSHDATSELQSGPHNAVNGILVAGSSDVTMYKAQMYKAQRRYLSKANAQRRWRMLFSVMRWFSVRRNVNRETLLEEMHKDPNASSQTNVQSAVNDILFSMNKAKRRYLSKKDKAKRRWRMLFSLMRWFSVKRKVARKSPFREIPKSLTPSPGDITSSIYSKGGMNSLIYDRPLIFPVCDMTQTFSEDECLQLLDNSCFVQSQNSESESPADIHSAVNDALLVCSPAVPINKTNRRHLLKRNKAQIRWRMLFSVVRWFSVRRNVARKTSTEENPLTLNGLDNVGSLQSTNYTNCSSEEPMPGQVTNSLICDMETMTQGFRDNGKLQIFDIHVSLQSQNSNPELQASASLHDTINDILLARSSSVAMNKAQRRCLSKRNKARRRWRMLFSVGHEPLSGGCDEGGLSQAPNLRAFMESFKTSGSIGGLNISRAKEKSLNVYVGLAPPPSDPHGGSHVPPVPVPLPPPVPAPSSYSLGLTLYFDVDEGDLVLAPYKPFLVVSCSKRTQATVIETPNKKFVPKIRSGSDTAIGTRRCNEDKHILADDLSAHLGSIYSCPMPSAFYAVFDAHGGSDAADYLNNNVMRILFEDADFPLTSDIDDAFSKKVKESHRKAFLLADRELADDCSASTVCGTTALTALVLGRHLLVANAGDCRAVLCRNGDAVQISQDHRPTYLPERRMVEELGGIIEFGCLNGELAVTRALGDWNMKRSSGSASPLIAEPCSSNSGQV</sequence>
<dbReference type="InterPro" id="IPR001932">
    <property type="entry name" value="PPM-type_phosphatase-like_dom"/>
</dbReference>
<dbReference type="Proteomes" id="UP000823749">
    <property type="component" value="Chromosome 8"/>
</dbReference>
<dbReference type="InterPro" id="IPR046830">
    <property type="entry name" value="Calmod_bind_M"/>
</dbReference>
<dbReference type="GO" id="GO:0003700">
    <property type="term" value="F:DNA-binding transcription factor activity"/>
    <property type="evidence" value="ECO:0007669"/>
    <property type="project" value="TreeGrafter"/>
</dbReference>